<feature type="compositionally biased region" description="Polar residues" evidence="1">
    <location>
        <begin position="104"/>
        <end position="117"/>
    </location>
</feature>
<feature type="compositionally biased region" description="Basic residues" evidence="1">
    <location>
        <begin position="145"/>
        <end position="157"/>
    </location>
</feature>
<feature type="non-terminal residue" evidence="2">
    <location>
        <position position="1284"/>
    </location>
</feature>
<feature type="region of interest" description="Disordered" evidence="1">
    <location>
        <begin position="797"/>
        <end position="883"/>
    </location>
</feature>
<feature type="compositionally biased region" description="Basic and acidic residues" evidence="1">
    <location>
        <begin position="53"/>
        <end position="83"/>
    </location>
</feature>
<dbReference type="InterPro" id="IPR038769">
    <property type="entry name" value="MTC4"/>
</dbReference>
<feature type="compositionally biased region" description="Basic and acidic residues" evidence="1">
    <location>
        <begin position="1041"/>
        <end position="1050"/>
    </location>
</feature>
<feature type="compositionally biased region" description="Basic and acidic residues" evidence="1">
    <location>
        <begin position="827"/>
        <end position="840"/>
    </location>
</feature>
<feature type="region of interest" description="Disordered" evidence="1">
    <location>
        <begin position="705"/>
        <end position="782"/>
    </location>
</feature>
<feature type="compositionally biased region" description="Low complexity" evidence="1">
    <location>
        <begin position="985"/>
        <end position="996"/>
    </location>
</feature>
<feature type="compositionally biased region" description="Basic residues" evidence="1">
    <location>
        <begin position="607"/>
        <end position="617"/>
    </location>
</feature>
<feature type="compositionally biased region" description="Low complexity" evidence="1">
    <location>
        <begin position="731"/>
        <end position="745"/>
    </location>
</feature>
<feature type="compositionally biased region" description="Polar residues" evidence="1">
    <location>
        <begin position="218"/>
        <end position="229"/>
    </location>
</feature>
<evidence type="ECO:0000313" key="3">
    <source>
        <dbReference type="Proteomes" id="UP000750711"/>
    </source>
</evidence>
<dbReference type="PANTHER" id="PTHR38426">
    <property type="entry name" value="MAINTENANCE OF TELOMERE CAPPING PROTEIN 4"/>
    <property type="match status" value="1"/>
</dbReference>
<feature type="region of interest" description="Disordered" evidence="1">
    <location>
        <begin position="1"/>
        <end position="229"/>
    </location>
</feature>
<feature type="compositionally biased region" description="Polar residues" evidence="1">
    <location>
        <begin position="773"/>
        <end position="782"/>
    </location>
</feature>
<sequence length="1284" mass="140987">MSGPSSGPTTLSSTDSQPSALSPPTLNSSFPSQHFGSTSYGPSGVSGSARSEAGSKRDSRTMHAADDDREENRPSGATRKRDGNGSYRRHLPRTSGGFLLESAFTPTTHTQNLQSRPQEVEAAQIYRKDSGKGMTKADPREVRGHKQQHHRHRRHHTSSPLGNSPLSKEVTVAKHQYSEGETPNNLGGPLWSGSDEDRVPAAAASTHKPVEGDLPGQGKTTSNQQQNTVGLDTDPLQIVNIALNLSESRRKGTTTTRFNAGHIPHARRTVFAVGSGLQEVPSHSLPVGGSLKQHLQQQRRISRNVSPTPDRSVHVATPPNLLKHKSGSALQATASPRQDQEYSYSFSRSTLARAEKARISIELLAEYMRLLQFLPPLNGSSNSYSTAPNSPIMNEPRNQLSRFASGSSMSATAGRPYNPLQYIRNRRVRARERRSIDSVAEGWTDLENVRNWVNTVESESSGLSFQSGDRVVLPQFPGRSQEGATASQSSSQTNWPDRSSTIGAKPKRPRADWQVTPAELLADAFWLELGDNKKVIEDSHGNKIYACDSNFAQHGSTAEHECAEGDSFMRLQRTKDGDREDHLAGSIKMPSFTAQLEHDRDAGSERGRRRRKIHKLYRHNDGSAHSRRKSIGRRKDDATLDDSSVASSDAENSRGRHRGRVGDVGGITGSQVLGELGREAGDNELASLSSIDTHKFTKAGDTLGVASGNSLTSQGDLSRFSKPLKTRPTARSQSQESLQRSRSASVSIIQGIGPNDSRDKQDFFPSITMDLSPPQSRATSPVRNSIVKAGAKIGLFRSERGKERENVENEHMRNDSSEWHHRQISVDTDHRGSGERRESSPSRIRLSRTASDTVGKEVQRHSGKFSRDERDEREPESSRLLGNFKGRRKARRIEEIVRNEVSKVGDLIRRKEGPTSSSVLSLSATSSFGSSSESDGNSSTRGSKKRYAVRLSHSNSDDEERLMGVKGDHLRPPEYRSANLPTFTSSSNRGGRIRISTDTSPEADHITRQQVAQREFTIPPRFLQHAPTRIDTDSLLELSRETTRDSDMTKPMDSADYLDDSRRNSYGSGGALRNAANVHDTNGRPGSALTMANGSKLEPPVTGLTALDASNYRRAAKRPSGLSGQGQRTISDPGASAAYDRTITRREIARVRVSWLSSGIKAQQISNRANEVGTPSPALVPNKPDLSLPRVPRSEEHILAAQIHSSDMQRTSHAFNEAANRFKRVTVNNLHNQITVIREHISSRLSPLVRDADDDAVTFSTELSTTHTLAVKQLNDSVDKMIRR</sequence>
<feature type="compositionally biased region" description="Basic and acidic residues" evidence="1">
    <location>
        <begin position="797"/>
        <end position="821"/>
    </location>
</feature>
<feature type="compositionally biased region" description="Basic and acidic residues" evidence="1">
    <location>
        <begin position="126"/>
        <end position="144"/>
    </location>
</feature>
<feature type="compositionally biased region" description="Basic and acidic residues" evidence="1">
    <location>
        <begin position="596"/>
        <end position="606"/>
    </location>
</feature>
<feature type="compositionally biased region" description="Polar residues" evidence="1">
    <location>
        <begin position="298"/>
        <end position="309"/>
    </location>
</feature>
<feature type="compositionally biased region" description="Polar residues" evidence="1">
    <location>
        <begin position="707"/>
        <end position="716"/>
    </location>
</feature>
<feature type="compositionally biased region" description="Polar residues" evidence="1">
    <location>
        <begin position="482"/>
        <end position="502"/>
    </location>
</feature>
<feature type="region of interest" description="Disordered" evidence="1">
    <location>
        <begin position="1041"/>
        <end position="1097"/>
    </location>
</feature>
<feature type="compositionally biased region" description="Basic and acidic residues" evidence="1">
    <location>
        <begin position="961"/>
        <end position="974"/>
    </location>
</feature>
<proteinExistence type="predicted"/>
<feature type="compositionally biased region" description="Polar residues" evidence="1">
    <location>
        <begin position="328"/>
        <end position="341"/>
    </location>
</feature>
<evidence type="ECO:0000313" key="2">
    <source>
        <dbReference type="EMBL" id="KAH0553142.1"/>
    </source>
</evidence>
<feature type="compositionally biased region" description="Polar residues" evidence="1">
    <location>
        <begin position="641"/>
        <end position="650"/>
    </location>
</feature>
<feature type="region of interest" description="Disordered" evidence="1">
    <location>
        <begin position="298"/>
        <end position="341"/>
    </location>
</feature>
<gene>
    <name evidence="2" type="ORF">GP486_006672</name>
</gene>
<comment type="caution">
    <text evidence="2">The sequence shown here is derived from an EMBL/GenBank/DDBJ whole genome shotgun (WGS) entry which is preliminary data.</text>
</comment>
<dbReference type="PANTHER" id="PTHR38426:SF1">
    <property type="entry name" value="MAINTENANCE OF TELOMERE CAPPING PROTEIN 4"/>
    <property type="match status" value="1"/>
</dbReference>
<evidence type="ECO:0000256" key="1">
    <source>
        <dbReference type="SAM" id="MobiDB-lite"/>
    </source>
</evidence>
<name>A0A9P8ID52_9PEZI</name>
<feature type="compositionally biased region" description="Low complexity" evidence="1">
    <location>
        <begin position="915"/>
        <end position="941"/>
    </location>
</feature>
<accession>A0A9P8ID52</accession>
<reference evidence="2" key="1">
    <citation type="submission" date="2021-03" db="EMBL/GenBank/DDBJ databases">
        <title>Comparative genomics and phylogenomic investigation of the class Geoglossomycetes provide insights into ecological specialization and systematics.</title>
        <authorList>
            <person name="Melie T."/>
            <person name="Pirro S."/>
            <person name="Miller A.N."/>
            <person name="Quandt A."/>
        </authorList>
    </citation>
    <scope>NUCLEOTIDE SEQUENCE</scope>
    <source>
        <strain evidence="2">CAQ_001_2017</strain>
    </source>
</reference>
<feature type="region of interest" description="Disordered" evidence="1">
    <location>
        <begin position="1115"/>
        <end position="1135"/>
    </location>
</feature>
<feature type="compositionally biased region" description="Basic and acidic residues" evidence="1">
    <location>
        <begin position="854"/>
        <end position="877"/>
    </location>
</feature>
<protein>
    <submittedName>
        <fullName evidence="2">Uncharacterized protein</fullName>
    </submittedName>
</protein>
<feature type="region of interest" description="Disordered" evidence="1">
    <location>
        <begin position="577"/>
        <end position="667"/>
    </location>
</feature>
<feature type="region of interest" description="Disordered" evidence="1">
    <location>
        <begin position="474"/>
        <end position="512"/>
    </location>
</feature>
<feature type="region of interest" description="Disordered" evidence="1">
    <location>
        <begin position="912"/>
        <end position="1005"/>
    </location>
</feature>
<feature type="compositionally biased region" description="Polar residues" evidence="1">
    <location>
        <begin position="17"/>
        <end position="49"/>
    </location>
</feature>
<feature type="compositionally biased region" description="Low complexity" evidence="1">
    <location>
        <begin position="1"/>
        <end position="16"/>
    </location>
</feature>
<dbReference type="Proteomes" id="UP000750711">
    <property type="component" value="Unassembled WGS sequence"/>
</dbReference>
<organism evidence="2 3">
    <name type="scientific">Trichoglossum hirsutum</name>
    <dbReference type="NCBI Taxonomy" id="265104"/>
    <lineage>
        <taxon>Eukaryota</taxon>
        <taxon>Fungi</taxon>
        <taxon>Dikarya</taxon>
        <taxon>Ascomycota</taxon>
        <taxon>Pezizomycotina</taxon>
        <taxon>Geoglossomycetes</taxon>
        <taxon>Geoglossales</taxon>
        <taxon>Geoglossaceae</taxon>
        <taxon>Trichoglossum</taxon>
    </lineage>
</organism>
<keyword evidence="3" id="KW-1185">Reference proteome</keyword>
<dbReference type="EMBL" id="JAGHQM010001582">
    <property type="protein sequence ID" value="KAH0553142.1"/>
    <property type="molecule type" value="Genomic_DNA"/>
</dbReference>